<evidence type="ECO:0000256" key="1">
    <source>
        <dbReference type="ARBA" id="ARBA00004442"/>
    </source>
</evidence>
<comment type="similarity">
    <text evidence="2">Belongs to the MipA/OmpV family.</text>
</comment>
<dbReference type="Proteomes" id="UP000195729">
    <property type="component" value="Chromosome"/>
</dbReference>
<dbReference type="RefSeq" id="WP_087489820.1">
    <property type="nucleotide sequence ID" value="NZ_CP015579.1"/>
</dbReference>
<dbReference type="Proteomes" id="UP000195814">
    <property type="component" value="Chromosome"/>
</dbReference>
<evidence type="ECO:0000313" key="10">
    <source>
        <dbReference type="Proteomes" id="UP000195814"/>
    </source>
</evidence>
<dbReference type="InterPro" id="IPR010583">
    <property type="entry name" value="MipA"/>
</dbReference>
<keyword evidence="3 6" id="KW-0732">Signal</keyword>
<evidence type="ECO:0000313" key="9">
    <source>
        <dbReference type="Proteomes" id="UP000195729"/>
    </source>
</evidence>
<feature type="signal peptide" evidence="6">
    <location>
        <begin position="1"/>
        <end position="24"/>
    </location>
</feature>
<dbReference type="PANTHER" id="PTHR38776">
    <property type="entry name" value="MLTA-INTERACTING PROTEIN-RELATED"/>
    <property type="match status" value="1"/>
</dbReference>
<reference evidence="9 10" key="1">
    <citation type="submission" date="2016-05" db="EMBL/GenBank/DDBJ databases">
        <title>Complete genome sequence of two 2,5-diketo-D-glunonic acid producing strain Tatumella citrea.</title>
        <authorList>
            <person name="Duan C."/>
            <person name="Yang J."/>
            <person name="Yang S."/>
        </authorList>
    </citation>
    <scope>NUCLEOTIDE SEQUENCE [LARGE SCALE GENOMIC DNA]</scope>
    <source>
        <strain evidence="8 9">ATCC 39140</strain>
        <strain evidence="7 10">DSM 13699</strain>
    </source>
</reference>
<name>A0A1Y0LND4_TATCI</name>
<dbReference type="Pfam" id="PF06629">
    <property type="entry name" value="MipA"/>
    <property type="match status" value="1"/>
</dbReference>
<proteinExistence type="inferred from homology"/>
<sequence>MITRKLTLYMTCLALTGTAGVARADDTASSQKNFSIGMAGQSLPRYSGSDKQRWQLVPLVQARDGAFFIDSQKGIGYDLQSDSGLYFEHTLGYDLGRSERNSDWRDGSDRLKGMGNIKATVNTALAIGWSVTPWLTLEGKATLPLNDSQGVNYQTSATLIPLQTSTDTMAFNTAALFGDSRYMNTLYGVTAAQSRRTDYARYHAPGGFYGADISLTWSHQFTPHWGWLASTDYIWLDKHAEESPFVFRRDEAALTLGILYSF</sequence>
<evidence type="ECO:0000256" key="5">
    <source>
        <dbReference type="ARBA" id="ARBA00023237"/>
    </source>
</evidence>
<organism evidence="7 10">
    <name type="scientific">Tatumella citrea</name>
    <name type="common">Pantoea citrea</name>
    <dbReference type="NCBI Taxonomy" id="53336"/>
    <lineage>
        <taxon>Bacteria</taxon>
        <taxon>Pseudomonadati</taxon>
        <taxon>Pseudomonadota</taxon>
        <taxon>Gammaproteobacteria</taxon>
        <taxon>Enterobacterales</taxon>
        <taxon>Erwiniaceae</taxon>
        <taxon>Tatumella</taxon>
    </lineage>
</organism>
<dbReference type="KEGG" id="tci:A7K98_17960"/>
<dbReference type="GO" id="GO:0009279">
    <property type="term" value="C:cell outer membrane"/>
    <property type="evidence" value="ECO:0007669"/>
    <property type="project" value="UniProtKB-SubCell"/>
</dbReference>
<protein>
    <submittedName>
        <fullName evidence="7">MltA-interacting MipA family protein</fullName>
    </submittedName>
</protein>
<keyword evidence="4" id="KW-0472">Membrane</keyword>
<evidence type="ECO:0000256" key="4">
    <source>
        <dbReference type="ARBA" id="ARBA00023136"/>
    </source>
</evidence>
<evidence type="ECO:0000313" key="7">
    <source>
        <dbReference type="EMBL" id="ARU95463.1"/>
    </source>
</evidence>
<keyword evidence="5" id="KW-0998">Cell outer membrane</keyword>
<comment type="subcellular location">
    <subcellularLocation>
        <location evidence="1">Cell outer membrane</location>
    </subcellularLocation>
</comment>
<dbReference type="OrthoDB" id="5951177at2"/>
<evidence type="ECO:0000256" key="6">
    <source>
        <dbReference type="SAM" id="SignalP"/>
    </source>
</evidence>
<evidence type="ECO:0000256" key="2">
    <source>
        <dbReference type="ARBA" id="ARBA00005722"/>
    </source>
</evidence>
<evidence type="ECO:0000256" key="3">
    <source>
        <dbReference type="ARBA" id="ARBA00022729"/>
    </source>
</evidence>
<accession>A0A1Y0LND4</accession>
<dbReference type="AlphaFoldDB" id="A0A1Y0LND4"/>
<dbReference type="EMBL" id="CP015579">
    <property type="protein sequence ID" value="ARU95463.1"/>
    <property type="molecule type" value="Genomic_DNA"/>
</dbReference>
<feature type="chain" id="PRO_5012982514" evidence="6">
    <location>
        <begin position="25"/>
        <end position="262"/>
    </location>
</feature>
<evidence type="ECO:0000313" key="8">
    <source>
        <dbReference type="EMBL" id="ARU99504.1"/>
    </source>
</evidence>
<gene>
    <name evidence="7" type="ORF">A7K98_17960</name>
    <name evidence="8" type="ORF">A7K99_17945</name>
</gene>
<keyword evidence="9" id="KW-1185">Reference proteome</keyword>
<dbReference type="PANTHER" id="PTHR38776:SF1">
    <property type="entry name" value="MLTA-INTERACTING PROTEIN-RELATED"/>
    <property type="match status" value="1"/>
</dbReference>
<dbReference type="EMBL" id="CP015581">
    <property type="protein sequence ID" value="ARU99504.1"/>
    <property type="molecule type" value="Genomic_DNA"/>
</dbReference>